<evidence type="ECO:0000313" key="3">
    <source>
        <dbReference type="EMBL" id="CAB5043537.1"/>
    </source>
</evidence>
<dbReference type="EMBL" id="CAEZYI010000090">
    <property type="protein sequence ID" value="CAB4727344.1"/>
    <property type="molecule type" value="Genomic_DNA"/>
</dbReference>
<dbReference type="AlphaFoldDB" id="A0A6J7SQP8"/>
<reference evidence="3" key="1">
    <citation type="submission" date="2020-05" db="EMBL/GenBank/DDBJ databases">
        <authorList>
            <person name="Chiriac C."/>
            <person name="Salcher M."/>
            <person name="Ghai R."/>
            <person name="Kavagutti S V."/>
        </authorList>
    </citation>
    <scope>NUCLEOTIDE SEQUENCE</scope>
</reference>
<name>A0A6J7SQP8_9ZZZZ</name>
<keyword evidence="1" id="KW-0472">Membrane</keyword>
<evidence type="ECO:0000313" key="4">
    <source>
        <dbReference type="EMBL" id="CAB5077289.1"/>
    </source>
</evidence>
<proteinExistence type="predicted"/>
<evidence type="ECO:0000256" key="1">
    <source>
        <dbReference type="SAM" id="Phobius"/>
    </source>
</evidence>
<feature type="transmembrane region" description="Helical" evidence="1">
    <location>
        <begin position="6"/>
        <end position="28"/>
    </location>
</feature>
<dbReference type="EMBL" id="CAFBQC010000076">
    <property type="protein sequence ID" value="CAB5043537.1"/>
    <property type="molecule type" value="Genomic_DNA"/>
</dbReference>
<keyword evidence="1" id="KW-0812">Transmembrane</keyword>
<organism evidence="3">
    <name type="scientific">freshwater metagenome</name>
    <dbReference type="NCBI Taxonomy" id="449393"/>
    <lineage>
        <taxon>unclassified sequences</taxon>
        <taxon>metagenomes</taxon>
        <taxon>ecological metagenomes</taxon>
    </lineage>
</organism>
<keyword evidence="1" id="KW-1133">Transmembrane helix</keyword>
<protein>
    <submittedName>
        <fullName evidence="3">Unannotated protein</fullName>
    </submittedName>
</protein>
<evidence type="ECO:0000313" key="2">
    <source>
        <dbReference type="EMBL" id="CAB4727344.1"/>
    </source>
</evidence>
<gene>
    <name evidence="2" type="ORF">UFOPK2662_01142</name>
    <name evidence="3" type="ORF">UFOPK4242_01159</name>
    <name evidence="4" type="ORF">UFOPK4382_01211</name>
</gene>
<accession>A0A6J7SQP8</accession>
<dbReference type="EMBL" id="CAFBRA010000117">
    <property type="protein sequence ID" value="CAB5077289.1"/>
    <property type="molecule type" value="Genomic_DNA"/>
</dbReference>
<sequence>MIAPPLFALIVDVIAVFTCTLCVAPVVIEILGGATTVKVNVAVDVPPAGPVAVSV</sequence>